<dbReference type="EMBL" id="AF403738">
    <property type="protein sequence ID" value="AAK94115.1"/>
    <property type="molecule type" value="Genomic_DNA"/>
</dbReference>
<accession>Q919N2</accession>
<dbReference type="RefSeq" id="NP_203341.1">
    <property type="nucleotide sequence ID" value="NC_003084.1"/>
</dbReference>
<dbReference type="GeneID" id="921915"/>
<keyword evidence="2" id="KW-1185">Reference proteome</keyword>
<organismHost>
    <name type="scientific">Culex nigripalpus</name>
    <dbReference type="NCBI Taxonomy" id="42429"/>
</organismHost>
<dbReference type="Proteomes" id="UP000006635">
    <property type="component" value="Segment"/>
</dbReference>
<sequence length="143" mass="16125">MDGNGLAKPGGPHKRAVMFGGDGYSSSSTNLYENWRGFGAQSICTSVGKFSPFTVRPERSPSAGQRSEENELRYAAVSGNGNVNQQSFEYQYNMTVNRRPDMVKGAEIDEIHNDLKKVCVRLRVLEEQQRVNDSERMLRNMRM</sequence>
<organism evidence="1 2">
    <name type="scientific">Culex nigripalpus nucleopolyhedrovirus (isolate Florida/1997)</name>
    <name type="common">CuniNPV</name>
    <dbReference type="NCBI Taxonomy" id="645993"/>
    <lineage>
        <taxon>Viruses</taxon>
        <taxon>Viruses incertae sedis</taxon>
        <taxon>Naldaviricetes</taxon>
        <taxon>Lefavirales</taxon>
        <taxon>Baculoviridae</taxon>
        <taxon>Deltabaculovirus</taxon>
    </lineage>
</organism>
<dbReference type="KEGG" id="vg:921915"/>
<reference evidence="1 2" key="1">
    <citation type="journal article" date="2001" name="J. Virol.">
        <title>Genome sequence of a baculovirus pathogenic for Culex nigripalpus.</title>
        <authorList>
            <person name="Afonso C.L."/>
            <person name="Tulman E.R."/>
            <person name="Lu Z."/>
            <person name="Balinsky C.A."/>
            <person name="Moser B.A."/>
            <person name="Becnel J.J."/>
            <person name="Rock D.L."/>
            <person name="Kutish G.F."/>
        </authorList>
    </citation>
    <scope>NUCLEOTIDE SEQUENCE [LARGE SCALE GENOMIC DNA]</scope>
    <source>
        <strain evidence="2">Isolate Florida/1997</strain>
    </source>
</reference>
<gene>
    <name evidence="1" type="primary">CUN037</name>
</gene>
<evidence type="ECO:0000313" key="2">
    <source>
        <dbReference type="Proteomes" id="UP000006635"/>
    </source>
</evidence>
<proteinExistence type="predicted"/>
<name>Q919N2_NPVCO</name>
<evidence type="ECO:0000313" key="1">
    <source>
        <dbReference type="EMBL" id="AAK94115.1"/>
    </source>
</evidence>
<protein>
    <submittedName>
        <fullName evidence="1">Uncharacterized protein</fullName>
    </submittedName>
</protein>